<dbReference type="PANTHER" id="PTHR43649:SF30">
    <property type="entry name" value="ABC TRANSPORTER SUBSTRATE-BINDING PROTEIN"/>
    <property type="match status" value="1"/>
</dbReference>
<organism evidence="2 3">
    <name type="scientific">Microbacterium alkaliflavum</name>
    <dbReference type="NCBI Taxonomy" id="3248839"/>
    <lineage>
        <taxon>Bacteria</taxon>
        <taxon>Bacillati</taxon>
        <taxon>Actinomycetota</taxon>
        <taxon>Actinomycetes</taxon>
        <taxon>Micrococcales</taxon>
        <taxon>Microbacteriaceae</taxon>
        <taxon>Microbacterium</taxon>
    </lineage>
</organism>
<dbReference type="InterPro" id="IPR006059">
    <property type="entry name" value="SBP"/>
</dbReference>
<protein>
    <submittedName>
        <fullName evidence="2">ABC transporter substrate-binding protein</fullName>
    </submittedName>
</protein>
<evidence type="ECO:0000313" key="2">
    <source>
        <dbReference type="EMBL" id="MFH8252962.1"/>
    </source>
</evidence>
<dbReference type="Pfam" id="PF13416">
    <property type="entry name" value="SBP_bac_8"/>
    <property type="match status" value="1"/>
</dbReference>
<dbReference type="PROSITE" id="PS51257">
    <property type="entry name" value="PROKAR_LIPOPROTEIN"/>
    <property type="match status" value="1"/>
</dbReference>
<dbReference type="EMBL" id="JBIQWL010000014">
    <property type="protein sequence ID" value="MFH8252962.1"/>
    <property type="molecule type" value="Genomic_DNA"/>
</dbReference>
<dbReference type="InterPro" id="IPR050490">
    <property type="entry name" value="Bact_solute-bd_prot1"/>
</dbReference>
<dbReference type="RefSeq" id="WP_397558389.1">
    <property type="nucleotide sequence ID" value="NZ_JBIQWL010000014.1"/>
</dbReference>
<dbReference type="PANTHER" id="PTHR43649">
    <property type="entry name" value="ARABINOSE-BINDING PROTEIN-RELATED"/>
    <property type="match status" value="1"/>
</dbReference>
<feature type="chain" id="PRO_5046677340" evidence="1">
    <location>
        <begin position="23"/>
        <end position="436"/>
    </location>
</feature>
<accession>A0ABW7QES6</accession>
<dbReference type="Proteomes" id="UP001610861">
    <property type="component" value="Unassembled WGS sequence"/>
</dbReference>
<name>A0ABW7QES6_9MICO</name>
<proteinExistence type="predicted"/>
<dbReference type="SUPFAM" id="SSF53850">
    <property type="entry name" value="Periplasmic binding protein-like II"/>
    <property type="match status" value="1"/>
</dbReference>
<keyword evidence="1" id="KW-0732">Signal</keyword>
<gene>
    <name evidence="2" type="ORF">ACH3VR_21530</name>
</gene>
<keyword evidence="3" id="KW-1185">Reference proteome</keyword>
<sequence length="436" mass="46063">MSKKLRAIGALSALAIGAIALASCSGGGAQTAPTGAIEGDIAYSFWGSPTRADKVNTVIGQFEDANSGVTVKPEVAEYLAYVERLTVRAAGDDLACTTGMQSTFFAPYADKGVLRPLDDLIKSGQIDTSDIPEDVMAAGQIDGKQYMIPTGTFVRLEAYNEELVKAAGVDAPTDDMSWEDWADWLHDLQSGLPDGVYASENEGGQMFTLTSWVIGHGQKMFDKDGLAFDKDLLKEYFQYWIDLADDGVAVPAASIPDQNGTLELTPIALGKAVTGTRDIPHLYIMEQALAGNGHPSAVKSVSMPSESDKSANVLGSNGIAIPESCDNVPTAAAYTDFFANDTDAALAFQSDNGIVTNTKAQDALLDDASTPQGVKRNITTLRGLTDAGDLTTTTYPEGLGTLTTELLRLYQSAAFGEISVDAAVDEFFTSAESALD</sequence>
<evidence type="ECO:0000313" key="3">
    <source>
        <dbReference type="Proteomes" id="UP001610861"/>
    </source>
</evidence>
<reference evidence="2 3" key="1">
    <citation type="submission" date="2024-09" db="EMBL/GenBank/DDBJ databases">
        <authorList>
            <person name="Pan X."/>
        </authorList>
    </citation>
    <scope>NUCLEOTIDE SEQUENCE [LARGE SCALE GENOMIC DNA]</scope>
    <source>
        <strain evidence="2 3">B2969</strain>
    </source>
</reference>
<evidence type="ECO:0000256" key="1">
    <source>
        <dbReference type="SAM" id="SignalP"/>
    </source>
</evidence>
<dbReference type="Gene3D" id="3.40.190.10">
    <property type="entry name" value="Periplasmic binding protein-like II"/>
    <property type="match status" value="2"/>
</dbReference>
<comment type="caution">
    <text evidence="2">The sequence shown here is derived from an EMBL/GenBank/DDBJ whole genome shotgun (WGS) entry which is preliminary data.</text>
</comment>
<feature type="signal peptide" evidence="1">
    <location>
        <begin position="1"/>
        <end position="22"/>
    </location>
</feature>